<reference evidence="3 4" key="1">
    <citation type="submission" date="2020-11" db="EMBL/GenBank/DDBJ databases">
        <authorList>
            <person name="Kim M.K."/>
        </authorList>
    </citation>
    <scope>NUCLEOTIDE SEQUENCE [LARGE SCALE GENOMIC DNA]</scope>
    <source>
        <strain evidence="3 4">BT662</strain>
    </source>
</reference>
<comment type="caution">
    <text evidence="3">The sequence shown here is derived from an EMBL/GenBank/DDBJ whole genome shotgun (WGS) entry which is preliminary data.</text>
</comment>
<feature type="region of interest" description="Disordered" evidence="1">
    <location>
        <begin position="67"/>
        <end position="102"/>
    </location>
</feature>
<evidence type="ECO:0000256" key="1">
    <source>
        <dbReference type="SAM" id="MobiDB-lite"/>
    </source>
</evidence>
<dbReference type="Proteomes" id="UP000618931">
    <property type="component" value="Unassembled WGS sequence"/>
</dbReference>
<feature type="chain" id="PRO_5047525159" evidence="2">
    <location>
        <begin position="20"/>
        <end position="102"/>
    </location>
</feature>
<evidence type="ECO:0000313" key="3">
    <source>
        <dbReference type="EMBL" id="MBF9220036.1"/>
    </source>
</evidence>
<keyword evidence="4" id="KW-1185">Reference proteome</keyword>
<dbReference type="Gene3D" id="1.10.287.700">
    <property type="entry name" value="Helix hairpin bin"/>
    <property type="match status" value="1"/>
</dbReference>
<accession>A0ABS0HZA1</accession>
<dbReference type="RefSeq" id="WP_196291488.1">
    <property type="nucleotide sequence ID" value="NZ_JADQDM010000001.1"/>
</dbReference>
<feature type="signal peptide" evidence="2">
    <location>
        <begin position="1"/>
        <end position="19"/>
    </location>
</feature>
<organism evidence="3 4">
    <name type="scientific">Hymenobacter ruricola</name>
    <dbReference type="NCBI Taxonomy" id="2791023"/>
    <lineage>
        <taxon>Bacteria</taxon>
        <taxon>Pseudomonadati</taxon>
        <taxon>Bacteroidota</taxon>
        <taxon>Cytophagia</taxon>
        <taxon>Cytophagales</taxon>
        <taxon>Hymenobacteraceae</taxon>
        <taxon>Hymenobacter</taxon>
    </lineage>
</organism>
<protein>
    <submittedName>
        <fullName evidence="3">Uncharacterized protein</fullName>
    </submittedName>
</protein>
<feature type="compositionally biased region" description="Basic residues" evidence="1">
    <location>
        <begin position="67"/>
        <end position="83"/>
    </location>
</feature>
<sequence length="102" mass="10607">MKKVTLLLALCAFATASYAQTTPTTEVKVRDNGTEKVVTKTGKTNVGQALDNTKDAAGNVAHKTGHAIKSGAKKTGHAVKHGAQKVSGKAKEGTAKMEDKTE</sequence>
<feature type="compositionally biased region" description="Basic and acidic residues" evidence="1">
    <location>
        <begin position="89"/>
        <end position="102"/>
    </location>
</feature>
<evidence type="ECO:0000313" key="4">
    <source>
        <dbReference type="Proteomes" id="UP000618931"/>
    </source>
</evidence>
<gene>
    <name evidence="3" type="ORF">I2H31_02865</name>
</gene>
<dbReference type="EMBL" id="JADQDM010000001">
    <property type="protein sequence ID" value="MBF9220036.1"/>
    <property type="molecule type" value="Genomic_DNA"/>
</dbReference>
<name>A0ABS0HZA1_9BACT</name>
<proteinExistence type="predicted"/>
<keyword evidence="2" id="KW-0732">Signal</keyword>
<evidence type="ECO:0000256" key="2">
    <source>
        <dbReference type="SAM" id="SignalP"/>
    </source>
</evidence>